<dbReference type="GO" id="GO:0000045">
    <property type="term" value="P:autophagosome assembly"/>
    <property type="evidence" value="ECO:0007669"/>
    <property type="project" value="InterPro"/>
</dbReference>
<dbReference type="Pfam" id="PF04110">
    <property type="entry name" value="APG12"/>
    <property type="match status" value="1"/>
</dbReference>
<keyword evidence="4 6" id="KW-0833">Ubl conjugation pathway</keyword>
<name>A0A433QW63_9FUNG</name>
<gene>
    <name evidence="8" type="ORF">BC938DRAFT_482681</name>
</gene>
<keyword evidence="9" id="KW-1185">Reference proteome</keyword>
<accession>A0A433QW63</accession>
<dbReference type="GO" id="GO:0034045">
    <property type="term" value="C:phagophore assembly site membrane"/>
    <property type="evidence" value="ECO:0007669"/>
    <property type="project" value="UniProtKB-SubCell"/>
</dbReference>
<dbReference type="EMBL" id="RBNJ01000771">
    <property type="protein sequence ID" value="RUS34050.1"/>
    <property type="molecule type" value="Genomic_DNA"/>
</dbReference>
<keyword evidence="5 6" id="KW-0072">Autophagy</keyword>
<dbReference type="AlphaFoldDB" id="A0A433QW63"/>
<evidence type="ECO:0000256" key="3">
    <source>
        <dbReference type="ARBA" id="ARBA00022499"/>
    </source>
</evidence>
<dbReference type="GO" id="GO:0097352">
    <property type="term" value="P:autophagosome maturation"/>
    <property type="evidence" value="ECO:0007669"/>
    <property type="project" value="TreeGrafter"/>
</dbReference>
<evidence type="ECO:0000256" key="5">
    <source>
        <dbReference type="ARBA" id="ARBA00023006"/>
    </source>
</evidence>
<dbReference type="GO" id="GO:0015031">
    <property type="term" value="P:protein transport"/>
    <property type="evidence" value="ECO:0007669"/>
    <property type="project" value="UniProtKB-KW"/>
</dbReference>
<evidence type="ECO:0000256" key="6">
    <source>
        <dbReference type="RuleBase" id="RU361201"/>
    </source>
</evidence>
<dbReference type="PANTHER" id="PTHR13385">
    <property type="entry name" value="AUTOPHAGY PROTEIN 12"/>
    <property type="match status" value="1"/>
</dbReference>
<dbReference type="InterPro" id="IPR007242">
    <property type="entry name" value="Atg12"/>
</dbReference>
<reference evidence="8 9" key="1">
    <citation type="journal article" date="2018" name="New Phytol.">
        <title>Phylogenomics of Endogonaceae and evolution of mycorrhizas within Mucoromycota.</title>
        <authorList>
            <person name="Chang Y."/>
            <person name="Desiro A."/>
            <person name="Na H."/>
            <person name="Sandor L."/>
            <person name="Lipzen A."/>
            <person name="Clum A."/>
            <person name="Barry K."/>
            <person name="Grigoriev I.V."/>
            <person name="Martin F.M."/>
            <person name="Stajich J.E."/>
            <person name="Smith M.E."/>
            <person name="Bonito G."/>
            <person name="Spatafora J.W."/>
        </authorList>
    </citation>
    <scope>NUCLEOTIDE SEQUENCE [LARGE SCALE GENOMIC DNA]</scope>
    <source>
        <strain evidence="8 9">AD002</strain>
    </source>
</reference>
<proteinExistence type="inferred from homology"/>
<organism evidence="8 9">
    <name type="scientific">Jimgerdemannia flammicorona</name>
    <dbReference type="NCBI Taxonomy" id="994334"/>
    <lineage>
        <taxon>Eukaryota</taxon>
        <taxon>Fungi</taxon>
        <taxon>Fungi incertae sedis</taxon>
        <taxon>Mucoromycota</taxon>
        <taxon>Mucoromycotina</taxon>
        <taxon>Endogonomycetes</taxon>
        <taxon>Endogonales</taxon>
        <taxon>Endogonaceae</taxon>
        <taxon>Jimgerdemannia</taxon>
    </lineage>
</organism>
<keyword evidence="6" id="KW-0653">Protein transport</keyword>
<dbReference type="GO" id="GO:0000422">
    <property type="term" value="P:autophagy of mitochondrion"/>
    <property type="evidence" value="ECO:0007669"/>
    <property type="project" value="TreeGrafter"/>
</dbReference>
<comment type="caution">
    <text evidence="8">The sequence shown here is derived from an EMBL/GenBank/DDBJ whole genome shotgun (WGS) entry which is preliminary data.</text>
</comment>
<evidence type="ECO:0000313" key="9">
    <source>
        <dbReference type="Proteomes" id="UP000274822"/>
    </source>
</evidence>
<dbReference type="GO" id="GO:0019776">
    <property type="term" value="F:Atg8-family ligase activity"/>
    <property type="evidence" value="ECO:0007669"/>
    <property type="project" value="TreeGrafter"/>
</dbReference>
<dbReference type="SUPFAM" id="SSF54236">
    <property type="entry name" value="Ubiquitin-like"/>
    <property type="match status" value="1"/>
</dbReference>
<dbReference type="PANTHER" id="PTHR13385:SF0">
    <property type="entry name" value="UBIQUITIN-LIKE PROTEIN ATG12"/>
    <property type="match status" value="1"/>
</dbReference>
<evidence type="ECO:0000256" key="1">
    <source>
        <dbReference type="ARBA" id="ARBA00007778"/>
    </source>
</evidence>
<dbReference type="GO" id="GO:0061723">
    <property type="term" value="P:glycophagy"/>
    <property type="evidence" value="ECO:0007669"/>
    <property type="project" value="TreeGrafter"/>
</dbReference>
<dbReference type="GO" id="GO:0000421">
    <property type="term" value="C:autophagosome membrane"/>
    <property type="evidence" value="ECO:0007669"/>
    <property type="project" value="TreeGrafter"/>
</dbReference>
<evidence type="ECO:0000256" key="2">
    <source>
        <dbReference type="ARBA" id="ARBA00015875"/>
    </source>
</evidence>
<comment type="subcellular location">
    <subcellularLocation>
        <location evidence="6">Preautophagosomal structure membrane</location>
        <topology evidence="6">Peripheral membrane protein</topology>
    </subcellularLocation>
</comment>
<keyword evidence="6" id="KW-0472">Membrane</keyword>
<feature type="compositionally biased region" description="Pro residues" evidence="7">
    <location>
        <begin position="1"/>
        <end position="10"/>
    </location>
</feature>
<dbReference type="Proteomes" id="UP000274822">
    <property type="component" value="Unassembled WGS sequence"/>
</dbReference>
<dbReference type="GO" id="GO:0034274">
    <property type="term" value="C:Atg12-Atg5-Atg16 complex"/>
    <property type="evidence" value="ECO:0007669"/>
    <property type="project" value="TreeGrafter"/>
</dbReference>
<dbReference type="CDD" id="cd01612">
    <property type="entry name" value="Ubl_ATG12"/>
    <property type="match status" value="1"/>
</dbReference>
<dbReference type="Gene3D" id="3.10.20.90">
    <property type="entry name" value="Phosphatidylinositol 3-kinase Catalytic Subunit, Chain A, domain 1"/>
    <property type="match status" value="1"/>
</dbReference>
<comment type="similarity">
    <text evidence="1 6">Belongs to the ATG12 family.</text>
</comment>
<keyword evidence="3 6" id="KW-1017">Isopeptide bond</keyword>
<comment type="subunit">
    <text evidence="6">Forms a conjugate with ATG5.</text>
</comment>
<keyword evidence="6" id="KW-0813">Transport</keyword>
<dbReference type="InterPro" id="IPR029071">
    <property type="entry name" value="Ubiquitin-like_domsf"/>
</dbReference>
<evidence type="ECO:0000256" key="7">
    <source>
        <dbReference type="SAM" id="MobiDB-lite"/>
    </source>
</evidence>
<feature type="region of interest" description="Disordered" evidence="7">
    <location>
        <begin position="1"/>
        <end position="23"/>
    </location>
</feature>
<evidence type="ECO:0000313" key="8">
    <source>
        <dbReference type="EMBL" id="RUS34050.1"/>
    </source>
</evidence>
<dbReference type="GO" id="GO:0034727">
    <property type="term" value="P:piecemeal microautophagy of the nucleus"/>
    <property type="evidence" value="ECO:0007669"/>
    <property type="project" value="TreeGrafter"/>
</dbReference>
<comment type="function">
    <text evidence="6">Ubiquitin-like protein involved in cytoplasm to vacuole transport (Cvt), autophagy vesicles formation, mitophagy, and nucleophagy.</text>
</comment>
<sequence>MNSPQLPPLQSPSVSTATTSSFSLTPAETQLPFSSTTAPALPASSTPKSPDEVVAALKKKDISKGVKCNLLRVTCFGGMVGVPQATFLRSCSSFPFDLDLKHLVVVRFRAIGNAPIMKQNFYKITASNKFQAVIQFLRKELNYKGSDPLFLYINSAFSPAPDEIVSNLHKVRSCVLLRNIPSWQPSLICRFDILAATLAIFIQ</sequence>
<protein>
    <recommendedName>
        <fullName evidence="2 6">Ubiquitin-like protein ATG12</fullName>
    </recommendedName>
</protein>
<evidence type="ECO:0000256" key="4">
    <source>
        <dbReference type="ARBA" id="ARBA00022786"/>
    </source>
</evidence>